<dbReference type="InterPro" id="IPR010997">
    <property type="entry name" value="HRDC-like_sf"/>
</dbReference>
<comment type="caution">
    <text evidence="3">The sequence shown here is derived from an EMBL/GenBank/DDBJ whole genome shotgun (WGS) entry which is preliminary data.</text>
</comment>
<dbReference type="RefSeq" id="WP_209653061.1">
    <property type="nucleotide sequence ID" value="NZ_CP047357.1"/>
</dbReference>
<dbReference type="InterPro" id="IPR051086">
    <property type="entry name" value="RNase_D-like"/>
</dbReference>
<dbReference type="InterPro" id="IPR044876">
    <property type="entry name" value="HRDC_dom_sf"/>
</dbReference>
<dbReference type="PANTHER" id="PTHR47649:SF1">
    <property type="entry name" value="RIBONUCLEASE D"/>
    <property type="match status" value="1"/>
</dbReference>
<evidence type="ECO:0000256" key="1">
    <source>
        <dbReference type="SAM" id="MobiDB-lite"/>
    </source>
</evidence>
<proteinExistence type="predicted"/>
<accession>A0ABS4U8V1</accession>
<dbReference type="InterPro" id="IPR012337">
    <property type="entry name" value="RNaseH-like_sf"/>
</dbReference>
<protein>
    <submittedName>
        <fullName evidence="3">Ribonuclease D</fullName>
        <ecNumber evidence="3">3.1.13.5</ecNumber>
    </submittedName>
</protein>
<dbReference type="SUPFAM" id="SSF47819">
    <property type="entry name" value="HRDC-like"/>
    <property type="match status" value="1"/>
</dbReference>
<dbReference type="Gene3D" id="1.10.150.80">
    <property type="entry name" value="HRDC domain"/>
    <property type="match status" value="2"/>
</dbReference>
<keyword evidence="3" id="KW-0378">Hydrolase</keyword>
<gene>
    <name evidence="3" type="ORF">JOF33_001333</name>
</gene>
<dbReference type="EC" id="3.1.13.5" evidence="3"/>
<evidence type="ECO:0000313" key="4">
    <source>
        <dbReference type="Proteomes" id="UP001519305"/>
    </source>
</evidence>
<sequence>MCSALLSPRGGTPDVLVTSDDIADAGRLLAAGTGPLAVDTERASAYRYGDRAFLIQLRRDGAGTFLVDPETVPGVIDDSGLADHLNPLEWVIHAAVSDLPCLADLGLHPHGLVDTEIAGRLLGLPKVNLAAMTEGLLGVTLAKGHGREDWSTRPLPAEWLDYAALDVELLVELSDALTAALAELDRLEWLRQESEAVRLAHAPGSHDVPDEEKWRSMKGVGKLRRPEQLVVGRELWLARDRMARERDVSPVSVLPHDVLASIAEKLPRDDRALTAIKGFPRRRRGAAQLWMREVRAALALPRDTWPERPRPTGPARPHHRTWEQRAPEAAAVLERLRGGHELLAEDLGIAPETLFRPSDVRDVAWTMSGAGGDDVPRTDDEVRALLAGLGARPWQVDFMAGLVGEAVLLPRRQPLG</sequence>
<dbReference type="SMART" id="SM00474">
    <property type="entry name" value="35EXOc"/>
    <property type="match status" value="1"/>
</dbReference>
<reference evidence="3 4" key="1">
    <citation type="submission" date="2021-03" db="EMBL/GenBank/DDBJ databases">
        <title>Sequencing the genomes of 1000 actinobacteria strains.</title>
        <authorList>
            <person name="Klenk H.-P."/>
        </authorList>
    </citation>
    <scope>NUCLEOTIDE SEQUENCE [LARGE SCALE GENOMIC DNA]</scope>
    <source>
        <strain evidence="3 4">DSM 44506</strain>
    </source>
</reference>
<feature type="domain" description="HRDC" evidence="2">
    <location>
        <begin position="225"/>
        <end position="304"/>
    </location>
</feature>
<dbReference type="Pfam" id="PF18305">
    <property type="entry name" value="DNA_pol_A_exoN"/>
    <property type="match status" value="1"/>
</dbReference>
<dbReference type="InterPro" id="IPR036397">
    <property type="entry name" value="RNaseH_sf"/>
</dbReference>
<keyword evidence="4" id="KW-1185">Reference proteome</keyword>
<dbReference type="CDD" id="cd06142">
    <property type="entry name" value="RNaseD_exo"/>
    <property type="match status" value="1"/>
</dbReference>
<dbReference type="GO" id="GO:0033890">
    <property type="term" value="F:ribonuclease D activity"/>
    <property type="evidence" value="ECO:0007669"/>
    <property type="project" value="UniProtKB-EC"/>
</dbReference>
<evidence type="ECO:0000259" key="2">
    <source>
        <dbReference type="PROSITE" id="PS50967"/>
    </source>
</evidence>
<name>A0ABS4U8V1_9CORY</name>
<evidence type="ECO:0000313" key="3">
    <source>
        <dbReference type="EMBL" id="MBP2332634.1"/>
    </source>
</evidence>
<dbReference type="InterPro" id="IPR041605">
    <property type="entry name" value="Exo_C"/>
</dbReference>
<dbReference type="EMBL" id="JAGINY010000001">
    <property type="protein sequence ID" value="MBP2332634.1"/>
    <property type="molecule type" value="Genomic_DNA"/>
</dbReference>
<dbReference type="InterPro" id="IPR002121">
    <property type="entry name" value="HRDC_dom"/>
</dbReference>
<dbReference type="Pfam" id="PF00570">
    <property type="entry name" value="HRDC"/>
    <property type="match status" value="1"/>
</dbReference>
<feature type="region of interest" description="Disordered" evidence="1">
    <location>
        <begin position="303"/>
        <end position="323"/>
    </location>
</feature>
<dbReference type="Pfam" id="PF01612">
    <property type="entry name" value="DNA_pol_A_exo1"/>
    <property type="match status" value="1"/>
</dbReference>
<dbReference type="Gene3D" id="3.30.420.10">
    <property type="entry name" value="Ribonuclease H-like superfamily/Ribonuclease H"/>
    <property type="match status" value="1"/>
</dbReference>
<dbReference type="SMART" id="SM00341">
    <property type="entry name" value="HRDC"/>
    <property type="match status" value="1"/>
</dbReference>
<organism evidence="3 4">
    <name type="scientific">Corynebacterium freneyi</name>
    <dbReference type="NCBI Taxonomy" id="134034"/>
    <lineage>
        <taxon>Bacteria</taxon>
        <taxon>Bacillati</taxon>
        <taxon>Actinomycetota</taxon>
        <taxon>Actinomycetes</taxon>
        <taxon>Mycobacteriales</taxon>
        <taxon>Corynebacteriaceae</taxon>
        <taxon>Corynebacterium</taxon>
    </lineage>
</organism>
<dbReference type="Proteomes" id="UP001519305">
    <property type="component" value="Unassembled WGS sequence"/>
</dbReference>
<dbReference type="InterPro" id="IPR002562">
    <property type="entry name" value="3'-5'_exonuclease_dom"/>
</dbReference>
<dbReference type="PANTHER" id="PTHR47649">
    <property type="entry name" value="RIBONUCLEASE D"/>
    <property type="match status" value="1"/>
</dbReference>
<dbReference type="PROSITE" id="PS50967">
    <property type="entry name" value="HRDC"/>
    <property type="match status" value="1"/>
</dbReference>
<dbReference type="SUPFAM" id="SSF53098">
    <property type="entry name" value="Ribonuclease H-like"/>
    <property type="match status" value="1"/>
</dbReference>